<evidence type="ECO:0000259" key="1">
    <source>
        <dbReference type="Pfam" id="PF18731"/>
    </source>
</evidence>
<sequence length="432" mass="47784">MSVDDYMKRMLADNAAMQRAAGVADPLGQHRSILDAISMQDRFSEIDRVSRQIAGLGAIDQKLLDAAKGINIIDTARLTGALNLDMAGIGALAAGAADHLKLLAGPLDDLRNFGAVDNLASMRADILAMKGAYAEYADRFRLPGHDEMDRLAKAALGAGSVASHLADAATASNVFRAAVQSMHTPWLLHDNTAQSARAFAEIQAIGHGLRNFAPFDAALSDTLRLSLGDWRNIPSFPPAIFDNAIARSEFYVSRGFNPDLTEFTAEAFDETTTIAGLDAQEYSEAADDEETGLIRTNRAHDRLQRFERQLRAFIDRLMTAEFGEAWTKHQTPPGMLDNWKNAKQAAMARGGADEPLIAYADFTDYIKIIERSDNWKRVFAAAFNRRESVQESFFRLFPIRISVAHARIITLDDEMYLKVEMHRLSKAIEEKY</sequence>
<dbReference type="InterPro" id="IPR041650">
    <property type="entry name" value="HEPN_Swt1"/>
</dbReference>
<dbReference type="AlphaFoldDB" id="A0A5S4X0U3"/>
<dbReference type="OrthoDB" id="8447818at2"/>
<proteinExistence type="predicted"/>
<dbReference type="Proteomes" id="UP000324853">
    <property type="component" value="Unassembled WGS sequence"/>
</dbReference>
<dbReference type="RefSeq" id="WP_148752640.1">
    <property type="nucleotide sequence ID" value="NZ_VSSR01000030.1"/>
</dbReference>
<keyword evidence="3" id="KW-1185">Reference proteome</keyword>
<protein>
    <recommendedName>
        <fullName evidence="1">Swt1-like HEPN domain-containing protein</fullName>
    </recommendedName>
</protein>
<gene>
    <name evidence="2" type="ORF">FXB38_19660</name>
</gene>
<name>A0A5S4X0U3_9BRAD</name>
<evidence type="ECO:0000313" key="3">
    <source>
        <dbReference type="Proteomes" id="UP000324853"/>
    </source>
</evidence>
<organism evidence="2 3">
    <name type="scientific">Bradyrhizobium cytisi</name>
    <dbReference type="NCBI Taxonomy" id="515489"/>
    <lineage>
        <taxon>Bacteria</taxon>
        <taxon>Pseudomonadati</taxon>
        <taxon>Pseudomonadota</taxon>
        <taxon>Alphaproteobacteria</taxon>
        <taxon>Hyphomicrobiales</taxon>
        <taxon>Nitrobacteraceae</taxon>
        <taxon>Bradyrhizobium</taxon>
    </lineage>
</organism>
<dbReference type="EMBL" id="VSSR01000030">
    <property type="protein sequence ID" value="TYL83143.1"/>
    <property type="molecule type" value="Genomic_DNA"/>
</dbReference>
<feature type="domain" description="Swt1-like HEPN" evidence="1">
    <location>
        <begin position="303"/>
        <end position="428"/>
    </location>
</feature>
<evidence type="ECO:0000313" key="2">
    <source>
        <dbReference type="EMBL" id="TYL83143.1"/>
    </source>
</evidence>
<accession>A0A5S4X0U3</accession>
<reference evidence="2 3" key="1">
    <citation type="submission" date="2019-08" db="EMBL/GenBank/DDBJ databases">
        <title>Bradyrhizobium hipponensis sp. nov., a rhizobium isolated from a Lupinus angustifolius root nodule in Tunisia.</title>
        <authorList>
            <person name="Off K."/>
            <person name="Rejili M."/>
            <person name="Mars M."/>
            <person name="Brachmann A."/>
            <person name="Marin M."/>
        </authorList>
    </citation>
    <scope>NUCLEOTIDE SEQUENCE [LARGE SCALE GENOMIC DNA]</scope>
    <source>
        <strain evidence="2 3">CTAW11</strain>
    </source>
</reference>
<dbReference type="Pfam" id="PF18731">
    <property type="entry name" value="HEPN_Swt1"/>
    <property type="match status" value="1"/>
</dbReference>
<comment type="caution">
    <text evidence="2">The sequence shown here is derived from an EMBL/GenBank/DDBJ whole genome shotgun (WGS) entry which is preliminary data.</text>
</comment>